<name>A0A5E6M9U1_9BACT</name>
<dbReference type="NCBIfam" id="TIGR00259">
    <property type="entry name" value="thylakoid_BtpA"/>
    <property type="match status" value="1"/>
</dbReference>
<dbReference type="Pfam" id="PF03437">
    <property type="entry name" value="BtpA"/>
    <property type="match status" value="1"/>
</dbReference>
<dbReference type="InterPro" id="IPR011060">
    <property type="entry name" value="RibuloseP-bd_barrel"/>
</dbReference>
<accession>A0A5E6M9U1</accession>
<reference evidence="2" key="1">
    <citation type="submission" date="2019-09" db="EMBL/GenBank/DDBJ databases">
        <authorList>
            <person name="Cremers G."/>
        </authorList>
    </citation>
    <scope>NUCLEOTIDE SEQUENCE [LARGE SCALE GENOMIC DNA]</scope>
    <source>
        <strain evidence="2">3B</strain>
    </source>
</reference>
<sequence length="279" mass="29522">MARFVELPLTAGGAKLLIGLIHLRPLPGSPRYSGGFDAVLEGALADTEAWENGGADALCIENYGDAPFWKSAVPPETIAAMAAVGAEIRRSSSLPLGFNVLRNDSQAALALCAACGGSFLRVNVLANAAVTDQGILEGEAASLLRARSHLDPRIRILADLRVKHAAPLSPRPIEEEAVDLVERALADGIILTGPKTGAEPLIEEVERVRSVLPLTPILAGSGIHEKNLQRYLAASDGVLVGSSAKEQAIDTPVDRRKVEKLTRLLHIPPPSRMGPSRPE</sequence>
<dbReference type="InterPro" id="IPR005137">
    <property type="entry name" value="BtpA"/>
</dbReference>
<protein>
    <submittedName>
        <fullName evidence="2">Sgc region protein SgcQ</fullName>
    </submittedName>
</protein>
<keyword evidence="3" id="KW-1185">Reference proteome</keyword>
<evidence type="ECO:0000313" key="2">
    <source>
        <dbReference type="EMBL" id="VVM05068.1"/>
    </source>
</evidence>
<comment type="caution">
    <text evidence="2">The sequence shown here is derived from an EMBL/GenBank/DDBJ whole genome shotgun (WGS) entry which is preliminary data.</text>
</comment>
<dbReference type="Proteomes" id="UP000381693">
    <property type="component" value="Unassembled WGS sequence"/>
</dbReference>
<comment type="similarity">
    <text evidence="1">Belongs to the BtpA family.</text>
</comment>
<evidence type="ECO:0000256" key="1">
    <source>
        <dbReference type="ARBA" id="ARBA00006007"/>
    </source>
</evidence>
<evidence type="ECO:0000313" key="3">
    <source>
        <dbReference type="Proteomes" id="UP000381693"/>
    </source>
</evidence>
<organism evidence="2 3">
    <name type="scientific">Methylacidimicrobium cyclopophantes</name>
    <dbReference type="NCBI Taxonomy" id="1041766"/>
    <lineage>
        <taxon>Bacteria</taxon>
        <taxon>Pseudomonadati</taxon>
        <taxon>Verrucomicrobiota</taxon>
        <taxon>Methylacidimicrobium</taxon>
    </lineage>
</organism>
<dbReference type="SUPFAM" id="SSF51366">
    <property type="entry name" value="Ribulose-phoshate binding barrel"/>
    <property type="match status" value="1"/>
</dbReference>
<dbReference type="PANTHER" id="PTHR21381">
    <property type="entry name" value="ZGC:162297"/>
    <property type="match status" value="1"/>
</dbReference>
<gene>
    <name evidence="2" type="primary">sgcQ</name>
    <name evidence="2" type="ORF">MAMC_00388</name>
</gene>
<dbReference type="RefSeq" id="WP_142524497.1">
    <property type="nucleotide sequence ID" value="NZ_CABFUZ020000080.1"/>
</dbReference>
<proteinExistence type="inferred from homology"/>
<dbReference type="PANTHER" id="PTHR21381:SF3">
    <property type="entry name" value="SGC REGION PROTEIN SGCQ-RELATED"/>
    <property type="match status" value="1"/>
</dbReference>
<dbReference type="EMBL" id="CABFUZ020000080">
    <property type="protein sequence ID" value="VVM05068.1"/>
    <property type="molecule type" value="Genomic_DNA"/>
</dbReference>
<dbReference type="AlphaFoldDB" id="A0A5E6M9U1"/>
<dbReference type="PIRSF" id="PIRSF005956">
    <property type="entry name" value="BtpA"/>
    <property type="match status" value="1"/>
</dbReference>
<dbReference type="OrthoDB" id="9791357at2"/>